<dbReference type="EMBL" id="AORV01000038">
    <property type="protein sequence ID" value="EMS71419.1"/>
    <property type="molecule type" value="Genomic_DNA"/>
</dbReference>
<name>S0FQI1_RUMCE</name>
<reference evidence="1 2" key="1">
    <citation type="journal article" date="2013" name="Genome Announc.">
        <title>Draft Genome Sequence of the Cellulolytic, Mesophilic, Anaerobic Bacterium Clostridium termitidis Strain CT1112 (DSM 5398).</title>
        <authorList>
            <person name="Lal S."/>
            <person name="Ramachandran U."/>
            <person name="Zhang X."/>
            <person name="Munir R."/>
            <person name="Sparling R."/>
            <person name="Levin D.B."/>
        </authorList>
    </citation>
    <scope>NUCLEOTIDE SEQUENCE [LARGE SCALE GENOMIC DNA]</scope>
    <source>
        <strain evidence="1 2">CT1112</strain>
    </source>
</reference>
<gene>
    <name evidence="1" type="ORF">CTER_2720</name>
</gene>
<evidence type="ECO:0000313" key="1">
    <source>
        <dbReference type="EMBL" id="EMS71419.1"/>
    </source>
</evidence>
<proteinExistence type="predicted"/>
<keyword evidence="2" id="KW-1185">Reference proteome</keyword>
<sequence>MRAYLEKKYKDILTEYRDGEPGMPTQFVKSMPPFKTNLSKKTVARVVEIREVEKASFLAIAKELRMTQAKAKHTYEMFYHTFSLVVSYVFLYADKAYAHRHIFSQRSCPRHMKFFTTVPLHRVQRQVIRLATILGEAHASRQTSLHGYVYVSQGEMRD</sequence>
<dbReference type="Proteomes" id="UP000014155">
    <property type="component" value="Unassembled WGS sequence"/>
</dbReference>
<dbReference type="STRING" id="1195236.CTER_2720"/>
<accession>S0FQI1</accession>
<organism evidence="1 2">
    <name type="scientific">Ruminiclostridium cellobioparum subsp. termitidis CT1112</name>
    <dbReference type="NCBI Taxonomy" id="1195236"/>
    <lineage>
        <taxon>Bacteria</taxon>
        <taxon>Bacillati</taxon>
        <taxon>Bacillota</taxon>
        <taxon>Clostridia</taxon>
        <taxon>Eubacteriales</taxon>
        <taxon>Oscillospiraceae</taxon>
        <taxon>Ruminiclostridium</taxon>
    </lineage>
</organism>
<comment type="caution">
    <text evidence="1">The sequence shown here is derived from an EMBL/GenBank/DDBJ whole genome shotgun (WGS) entry which is preliminary data.</text>
</comment>
<protein>
    <submittedName>
        <fullName evidence="1">Uncharacterized protein</fullName>
    </submittedName>
</protein>
<evidence type="ECO:0000313" key="2">
    <source>
        <dbReference type="Proteomes" id="UP000014155"/>
    </source>
</evidence>
<dbReference type="AlphaFoldDB" id="S0FQI1"/>